<reference evidence="6" key="1">
    <citation type="journal article" date="2019" name="Int. J. Syst. Evol. Microbiol.">
        <title>The Global Catalogue of Microorganisms (GCM) 10K type strain sequencing project: providing services to taxonomists for standard genome sequencing and annotation.</title>
        <authorList>
            <consortium name="The Broad Institute Genomics Platform"/>
            <consortium name="The Broad Institute Genome Sequencing Center for Infectious Disease"/>
            <person name="Wu L."/>
            <person name="Ma J."/>
        </authorList>
    </citation>
    <scope>NUCLEOTIDE SEQUENCE [LARGE SCALE GENOMIC DNA]</scope>
    <source>
        <strain evidence="6">CGMCC 1.12766</strain>
    </source>
</reference>
<comment type="caution">
    <text evidence="5">The sequence shown here is derived from an EMBL/GenBank/DDBJ whole genome shotgun (WGS) entry which is preliminary data.</text>
</comment>
<dbReference type="Pfam" id="PF14257">
    <property type="entry name" value="DUF4349"/>
    <property type="match status" value="1"/>
</dbReference>
<feature type="domain" description="DUF4349" evidence="4">
    <location>
        <begin position="76"/>
        <end position="292"/>
    </location>
</feature>
<keyword evidence="2" id="KW-0472">Membrane</keyword>
<evidence type="ECO:0000313" key="5">
    <source>
        <dbReference type="EMBL" id="GGH00128.1"/>
    </source>
</evidence>
<evidence type="ECO:0000256" key="3">
    <source>
        <dbReference type="SAM" id="SignalP"/>
    </source>
</evidence>
<dbReference type="EMBL" id="BMFS01000006">
    <property type="protein sequence ID" value="GGH00128.1"/>
    <property type="molecule type" value="Genomic_DNA"/>
</dbReference>
<organism evidence="5 6">
    <name type="scientific">Glycocaulis albus</name>
    <dbReference type="NCBI Taxonomy" id="1382801"/>
    <lineage>
        <taxon>Bacteria</taxon>
        <taxon>Pseudomonadati</taxon>
        <taxon>Pseudomonadota</taxon>
        <taxon>Alphaproteobacteria</taxon>
        <taxon>Maricaulales</taxon>
        <taxon>Maricaulaceae</taxon>
        <taxon>Glycocaulis</taxon>
    </lineage>
</organism>
<dbReference type="PROSITE" id="PS51257">
    <property type="entry name" value="PROKAR_LIPOPROTEIN"/>
    <property type="match status" value="1"/>
</dbReference>
<feature type="region of interest" description="Disordered" evidence="1">
    <location>
        <begin position="42"/>
        <end position="69"/>
    </location>
</feature>
<evidence type="ECO:0000256" key="2">
    <source>
        <dbReference type="SAM" id="Phobius"/>
    </source>
</evidence>
<gene>
    <name evidence="5" type="ORF">GCM10007420_15060</name>
</gene>
<sequence length="308" mass="32776">MFVHKIAVIAALSLLLAACSGETEYRDGGLPAYETSADYAVAGRAASPPPPAPPPPSAVSQAGGGSAEPEQGALLAYSHNYGLRLPARVLADVHTAHQDACAAAGGNVCRVISATINDPEGERPSGSLEIRARPDWIANFRAGLAGEVSEAGGNIQSENTSVEDLTTQIVDGEARLAAQTALRDRLQGLLETADGPMSDILAVERELARVQADIDARASVIAALRTRVETSRLTLHYQPIVSQTSPVRFNPIMHALEDFTDTLSEGVAAVILFVAMILPWLIILIPAVFLIRWLLIRRKRRKAAKQPS</sequence>
<feature type="compositionally biased region" description="Pro residues" evidence="1">
    <location>
        <begin position="47"/>
        <end position="57"/>
    </location>
</feature>
<accession>A0ABQ1XQ71</accession>
<name>A0ABQ1XQ71_9PROT</name>
<keyword evidence="6" id="KW-1185">Reference proteome</keyword>
<dbReference type="Proteomes" id="UP000648722">
    <property type="component" value="Unassembled WGS sequence"/>
</dbReference>
<evidence type="ECO:0000256" key="1">
    <source>
        <dbReference type="SAM" id="MobiDB-lite"/>
    </source>
</evidence>
<keyword evidence="2" id="KW-1133">Transmembrane helix</keyword>
<keyword evidence="3" id="KW-0732">Signal</keyword>
<evidence type="ECO:0000259" key="4">
    <source>
        <dbReference type="Pfam" id="PF14257"/>
    </source>
</evidence>
<dbReference type="RefSeq" id="WP_188451961.1">
    <property type="nucleotide sequence ID" value="NZ_BMFS01000006.1"/>
</dbReference>
<feature type="signal peptide" evidence="3">
    <location>
        <begin position="1"/>
        <end position="20"/>
    </location>
</feature>
<evidence type="ECO:0000313" key="6">
    <source>
        <dbReference type="Proteomes" id="UP000648722"/>
    </source>
</evidence>
<keyword evidence="2" id="KW-0812">Transmembrane</keyword>
<dbReference type="InterPro" id="IPR025645">
    <property type="entry name" value="DUF4349"/>
</dbReference>
<proteinExistence type="predicted"/>
<feature type="transmembrane region" description="Helical" evidence="2">
    <location>
        <begin position="267"/>
        <end position="295"/>
    </location>
</feature>
<protein>
    <recommendedName>
        <fullName evidence="4">DUF4349 domain-containing protein</fullName>
    </recommendedName>
</protein>
<feature type="chain" id="PRO_5047203142" description="DUF4349 domain-containing protein" evidence="3">
    <location>
        <begin position="21"/>
        <end position="308"/>
    </location>
</feature>